<organism evidence="6 7">
    <name type="scientific">Methanobacterium spitsbergense</name>
    <dbReference type="NCBI Taxonomy" id="2874285"/>
    <lineage>
        <taxon>Archaea</taxon>
        <taxon>Methanobacteriati</taxon>
        <taxon>Methanobacteriota</taxon>
        <taxon>Methanomada group</taxon>
        <taxon>Methanobacteria</taxon>
        <taxon>Methanobacteriales</taxon>
        <taxon>Methanobacteriaceae</taxon>
        <taxon>Methanobacterium</taxon>
    </lineage>
</organism>
<keyword evidence="7" id="KW-1185">Reference proteome</keyword>
<gene>
    <name evidence="6" type="primary">speB</name>
    <name evidence="6" type="ORF">K8N75_04700</name>
</gene>
<dbReference type="Gene3D" id="3.40.800.10">
    <property type="entry name" value="Ureohydrolase domain"/>
    <property type="match status" value="1"/>
</dbReference>
<comment type="caution">
    <text evidence="6">The sequence shown here is derived from an EMBL/GenBank/DDBJ whole genome shotgun (WGS) entry which is preliminary data.</text>
</comment>
<accession>A0A8T5UT50</accession>
<dbReference type="AlphaFoldDB" id="A0A8T5UT50"/>
<dbReference type="EC" id="3.5.3.11" evidence="6"/>
<evidence type="ECO:0000256" key="3">
    <source>
        <dbReference type="ARBA" id="ARBA00022801"/>
    </source>
</evidence>
<dbReference type="EMBL" id="JAIOUQ010000003">
    <property type="protein sequence ID" value="MBZ2165337.1"/>
    <property type="molecule type" value="Genomic_DNA"/>
</dbReference>
<dbReference type="Proteomes" id="UP000825933">
    <property type="component" value="Unassembled WGS sequence"/>
</dbReference>
<dbReference type="InterPro" id="IPR006035">
    <property type="entry name" value="Ureohydrolase"/>
</dbReference>
<evidence type="ECO:0000256" key="5">
    <source>
        <dbReference type="RuleBase" id="RU003684"/>
    </source>
</evidence>
<feature type="binding site" evidence="4">
    <location>
        <position position="149"/>
    </location>
    <ligand>
        <name>Mn(2+)</name>
        <dbReference type="ChEBI" id="CHEBI:29035"/>
        <label>1</label>
    </ligand>
</feature>
<evidence type="ECO:0000313" key="6">
    <source>
        <dbReference type="EMBL" id="MBZ2165337.1"/>
    </source>
</evidence>
<dbReference type="SUPFAM" id="SSF52768">
    <property type="entry name" value="Arginase/deacetylase"/>
    <property type="match status" value="1"/>
</dbReference>
<proteinExistence type="inferred from homology"/>
<evidence type="ECO:0000256" key="1">
    <source>
        <dbReference type="ARBA" id="ARBA00009227"/>
    </source>
</evidence>
<comment type="similarity">
    <text evidence="1">Belongs to the arginase family. Agmatinase subfamily.</text>
</comment>
<dbReference type="PANTHER" id="PTHR11358:SF26">
    <property type="entry name" value="GUANIDINO ACID HYDROLASE, MITOCHONDRIAL"/>
    <property type="match status" value="1"/>
</dbReference>
<comment type="cofactor">
    <cofactor evidence="4">
        <name>Mn(2+)</name>
        <dbReference type="ChEBI" id="CHEBI:29035"/>
    </cofactor>
    <text evidence="4">Binds 2 manganese ions per subunit.</text>
</comment>
<feature type="binding site" evidence="4">
    <location>
        <position position="232"/>
    </location>
    <ligand>
        <name>Mn(2+)</name>
        <dbReference type="ChEBI" id="CHEBI:29035"/>
        <label>2</label>
    </ligand>
</feature>
<evidence type="ECO:0000313" key="7">
    <source>
        <dbReference type="Proteomes" id="UP000825933"/>
    </source>
</evidence>
<protein>
    <submittedName>
        <fullName evidence="6">Agmatinase</fullName>
        <ecNumber evidence="6">3.5.3.11</ecNumber>
    </submittedName>
</protein>
<dbReference type="PIRSF" id="PIRSF036979">
    <property type="entry name" value="Arginase"/>
    <property type="match status" value="1"/>
</dbReference>
<dbReference type="InterPro" id="IPR023696">
    <property type="entry name" value="Ureohydrolase_dom_sf"/>
</dbReference>
<sequence>MLFYTENVLKFAFSMETTDIDVEFPISDNKLRFAILGVPFDGTASYKPGARFGPRSIREASYNFEGYNLILDKNISAEVYDFGDLEVVHGNFNKTCSKLKTTISEILAMEMVPLTIGGDHSISYCVLKAIDESHGFEMDDITIIHFDAHMDLRDLYIGEKYSHATVMHRISDLNPKEIIQIGIRSASMNEASFSSKQNIKTFKSCDVDENIGEIIELIEKIHGPIYLSFDIDVLDPAYAPSVGTPSSCGLTPKQVEKLIYSFKGKEIVGFDMVEVSSTQIGDITSLNAAKIIYDILSLQ</sequence>
<feature type="binding site" evidence="4">
    <location>
        <position position="230"/>
    </location>
    <ligand>
        <name>Mn(2+)</name>
        <dbReference type="ChEBI" id="CHEBI:29035"/>
        <label>1</label>
    </ligand>
</feature>
<dbReference type="InterPro" id="IPR005925">
    <property type="entry name" value="Agmatinase-rel"/>
</dbReference>
<dbReference type="PROSITE" id="PS51409">
    <property type="entry name" value="ARGINASE_2"/>
    <property type="match status" value="1"/>
</dbReference>
<feature type="binding site" evidence="4">
    <location>
        <position position="120"/>
    </location>
    <ligand>
        <name>Mn(2+)</name>
        <dbReference type="ChEBI" id="CHEBI:29035"/>
        <label>1</label>
    </ligand>
</feature>
<evidence type="ECO:0000256" key="4">
    <source>
        <dbReference type="PIRSR" id="PIRSR036979-1"/>
    </source>
</evidence>
<dbReference type="InterPro" id="IPR020855">
    <property type="entry name" value="Ureohydrolase_Mn_BS"/>
</dbReference>
<keyword evidence="2 4" id="KW-0479">Metal-binding</keyword>
<dbReference type="CDD" id="cd11593">
    <property type="entry name" value="Agmatinase-like_2"/>
    <property type="match status" value="1"/>
</dbReference>
<keyword evidence="4" id="KW-0464">Manganese</keyword>
<dbReference type="NCBIfam" id="TIGR01230">
    <property type="entry name" value="agmatinase"/>
    <property type="match status" value="1"/>
</dbReference>
<dbReference type="PANTHER" id="PTHR11358">
    <property type="entry name" value="ARGINASE/AGMATINASE"/>
    <property type="match status" value="1"/>
</dbReference>
<dbReference type="GO" id="GO:0046872">
    <property type="term" value="F:metal ion binding"/>
    <property type="evidence" value="ECO:0007669"/>
    <property type="project" value="UniProtKB-KW"/>
</dbReference>
<dbReference type="GO" id="GO:0033389">
    <property type="term" value="P:putrescine biosynthetic process from arginine, via agmatine"/>
    <property type="evidence" value="ECO:0007669"/>
    <property type="project" value="TreeGrafter"/>
</dbReference>
<feature type="binding site" evidence="4">
    <location>
        <position position="151"/>
    </location>
    <ligand>
        <name>Mn(2+)</name>
        <dbReference type="ChEBI" id="CHEBI:29035"/>
        <label>1</label>
    </ligand>
</feature>
<evidence type="ECO:0000256" key="2">
    <source>
        <dbReference type="ARBA" id="ARBA00022723"/>
    </source>
</evidence>
<feature type="binding site" evidence="4">
    <location>
        <position position="147"/>
    </location>
    <ligand>
        <name>Mn(2+)</name>
        <dbReference type="ChEBI" id="CHEBI:29035"/>
        <label>1</label>
    </ligand>
</feature>
<dbReference type="RefSeq" id="WP_223790942.1">
    <property type="nucleotide sequence ID" value="NZ_JAIOUQ010000003.1"/>
</dbReference>
<dbReference type="PROSITE" id="PS01053">
    <property type="entry name" value="ARGINASE_1"/>
    <property type="match status" value="1"/>
</dbReference>
<dbReference type="Pfam" id="PF00491">
    <property type="entry name" value="Arginase"/>
    <property type="match status" value="1"/>
</dbReference>
<reference evidence="7" key="1">
    <citation type="journal article" date="2022" name="Microbiol. Resour. Announc.">
        <title>Draft Genome Sequence of a Methanogenic Archaeon from West Spitsbergen Permafrost.</title>
        <authorList>
            <person name="Trubitsyn V."/>
            <person name="Rivkina E."/>
            <person name="Shcherbakova V."/>
        </authorList>
    </citation>
    <scope>NUCLEOTIDE SEQUENCE [LARGE SCALE GENOMIC DNA]</scope>
    <source>
        <strain evidence="7">VT</strain>
    </source>
</reference>
<dbReference type="GO" id="GO:0008783">
    <property type="term" value="F:agmatinase activity"/>
    <property type="evidence" value="ECO:0007669"/>
    <property type="project" value="UniProtKB-EC"/>
</dbReference>
<name>A0A8T5UT50_9EURY</name>
<keyword evidence="3 5" id="KW-0378">Hydrolase</keyword>